<dbReference type="AlphaFoldDB" id="A0AAN8VWU1"/>
<organism evidence="1 2">
    <name type="scientific">Dillenia turbinata</name>
    <dbReference type="NCBI Taxonomy" id="194707"/>
    <lineage>
        <taxon>Eukaryota</taxon>
        <taxon>Viridiplantae</taxon>
        <taxon>Streptophyta</taxon>
        <taxon>Embryophyta</taxon>
        <taxon>Tracheophyta</taxon>
        <taxon>Spermatophyta</taxon>
        <taxon>Magnoliopsida</taxon>
        <taxon>eudicotyledons</taxon>
        <taxon>Gunneridae</taxon>
        <taxon>Pentapetalae</taxon>
        <taxon>Dilleniales</taxon>
        <taxon>Dilleniaceae</taxon>
        <taxon>Dillenia</taxon>
    </lineage>
</organism>
<protein>
    <submittedName>
        <fullName evidence="1">Ribosome biogenesis protein C1orf109-like</fullName>
    </submittedName>
</protein>
<evidence type="ECO:0000313" key="2">
    <source>
        <dbReference type="Proteomes" id="UP001370490"/>
    </source>
</evidence>
<name>A0AAN8VWU1_9MAGN</name>
<accession>A0AAN8VWU1</accession>
<dbReference type="PANTHER" id="PTHR37904:SF2">
    <property type="entry name" value="OS10G0566900 PROTEIN"/>
    <property type="match status" value="1"/>
</dbReference>
<proteinExistence type="predicted"/>
<dbReference type="Pfam" id="PF15011">
    <property type="entry name" value="CA109-like"/>
    <property type="match status" value="1"/>
</dbReference>
<reference evidence="1 2" key="1">
    <citation type="submission" date="2023-12" db="EMBL/GenBank/DDBJ databases">
        <title>A high-quality genome assembly for Dillenia turbinata (Dilleniales).</title>
        <authorList>
            <person name="Chanderbali A."/>
        </authorList>
    </citation>
    <scope>NUCLEOTIDE SEQUENCE [LARGE SCALE GENOMIC DNA]</scope>
    <source>
        <strain evidence="1">LSX21</strain>
        <tissue evidence="1">Leaf</tissue>
    </source>
</reference>
<dbReference type="EMBL" id="JBAMMX010000005">
    <property type="protein sequence ID" value="KAK6939214.1"/>
    <property type="molecule type" value="Genomic_DNA"/>
</dbReference>
<comment type="caution">
    <text evidence="1">The sequence shown here is derived from an EMBL/GenBank/DDBJ whole genome shotgun (WGS) entry which is preliminary data.</text>
</comment>
<keyword evidence="2" id="KW-1185">Reference proteome</keyword>
<dbReference type="PANTHER" id="PTHR37904">
    <property type="entry name" value="OS10G0566900 PROTEIN"/>
    <property type="match status" value="1"/>
</dbReference>
<dbReference type="InterPro" id="IPR029159">
    <property type="entry name" value="CA109-like"/>
</dbReference>
<dbReference type="InterPro" id="IPR038985">
    <property type="entry name" value="OPRN-like"/>
</dbReference>
<gene>
    <name evidence="1" type="ORF">RJ641_028745</name>
</gene>
<evidence type="ECO:0000313" key="1">
    <source>
        <dbReference type="EMBL" id="KAK6939214.1"/>
    </source>
</evidence>
<dbReference type="Proteomes" id="UP001370490">
    <property type="component" value="Unassembled WGS sequence"/>
</dbReference>
<sequence>MEAMVKKYQQRFKRVKEEMNRWDDLQSRLLSQFQNASSIIERLQLISDPTKYGDLKSIVGIKEALIAKQMDSLQTLLRSMNTTVDEFHGVVSSLEKIARDGRLLVKGGGSNQPTTKQLQLRVGIKPCLADCIDGLDLLHHMHHSEYLLKLSIVSKLSALLLKPSATDLAALHQILVDQPNIPHEEADSAHKHDFGYGGKALRLDQERRSGTAWTKDEHRFCNKN</sequence>